<name>A0A1I7V9K8_LOALO</name>
<dbReference type="Pfam" id="PF07679">
    <property type="entry name" value="I-set"/>
    <property type="match status" value="1"/>
</dbReference>
<dbReference type="SMART" id="SM00408">
    <property type="entry name" value="IGc2"/>
    <property type="match status" value="2"/>
</dbReference>
<evidence type="ECO:0000256" key="8">
    <source>
        <dbReference type="ARBA" id="ARBA00022840"/>
    </source>
</evidence>
<feature type="domain" description="Ig-like" evidence="23">
    <location>
        <begin position="660"/>
        <end position="739"/>
    </location>
</feature>
<dbReference type="InterPro" id="IPR011009">
    <property type="entry name" value="Kinase-like_dom_sf"/>
</dbReference>
<keyword evidence="9 21" id="KW-1133">Transmembrane helix</keyword>
<keyword evidence="7" id="KW-0418">Kinase</keyword>
<keyword evidence="19" id="KW-0460">Magnesium</keyword>
<dbReference type="AlphaFoldDB" id="A0A1I7V9K8"/>
<dbReference type="SUPFAM" id="SSF56112">
    <property type="entry name" value="Protein kinase-like (PK-like)"/>
    <property type="match status" value="1"/>
</dbReference>
<comment type="subcellular location">
    <subcellularLocation>
        <location evidence="1">Cell membrane</location>
        <topology evidence="1">Single-pass membrane protein</topology>
    </subcellularLocation>
</comment>
<dbReference type="PANTHER" id="PTHR24416">
    <property type="entry name" value="TYROSINE-PROTEIN KINASE RECEPTOR"/>
    <property type="match status" value="1"/>
</dbReference>
<dbReference type="WBParaSite" id="EN70_1132">
    <property type="protein sequence ID" value="EN70_1132"/>
    <property type="gene ID" value="EN70_1132"/>
</dbReference>
<dbReference type="GO" id="GO:0005886">
    <property type="term" value="C:plasma membrane"/>
    <property type="evidence" value="ECO:0007669"/>
    <property type="project" value="UniProtKB-SubCell"/>
</dbReference>
<keyword evidence="8 18" id="KW-0067">ATP-binding</keyword>
<keyword evidence="14" id="KW-0325">Glycoprotein</keyword>
<organism evidence="24 25">
    <name type="scientific">Loa loa</name>
    <name type="common">Eye worm</name>
    <name type="synonym">Filaria loa</name>
    <dbReference type="NCBI Taxonomy" id="7209"/>
    <lineage>
        <taxon>Eukaryota</taxon>
        <taxon>Metazoa</taxon>
        <taxon>Ecdysozoa</taxon>
        <taxon>Nematoda</taxon>
        <taxon>Chromadorea</taxon>
        <taxon>Rhabditida</taxon>
        <taxon>Spirurina</taxon>
        <taxon>Spiruromorpha</taxon>
        <taxon>Filarioidea</taxon>
        <taxon>Onchocercidae</taxon>
        <taxon>Loa</taxon>
    </lineage>
</organism>
<dbReference type="InterPro" id="IPR036179">
    <property type="entry name" value="Ig-like_dom_sf"/>
</dbReference>
<dbReference type="GO" id="GO:0046872">
    <property type="term" value="F:metal ion binding"/>
    <property type="evidence" value="ECO:0007669"/>
    <property type="project" value="UniProtKB-KW"/>
</dbReference>
<accession>A0A1I7V9K8</accession>
<dbReference type="InterPro" id="IPR013783">
    <property type="entry name" value="Ig-like_fold"/>
</dbReference>
<proteinExistence type="predicted"/>
<dbReference type="InterPro" id="IPR000719">
    <property type="entry name" value="Prot_kinase_dom"/>
</dbReference>
<feature type="active site" description="Proton acceptor" evidence="17">
    <location>
        <position position="1026"/>
    </location>
</feature>
<reference evidence="24" key="1">
    <citation type="submission" date="2012-04" db="EMBL/GenBank/DDBJ databases">
        <title>The Genome Sequence of Loa loa.</title>
        <authorList>
            <consortium name="The Broad Institute Genome Sequencing Platform"/>
            <consortium name="Broad Institute Genome Sequencing Center for Infectious Disease"/>
            <person name="Nutman T.B."/>
            <person name="Fink D.L."/>
            <person name="Russ C."/>
            <person name="Young S."/>
            <person name="Zeng Q."/>
            <person name="Gargeya S."/>
            <person name="Alvarado L."/>
            <person name="Berlin A."/>
            <person name="Chapman S.B."/>
            <person name="Chen Z."/>
            <person name="Freedman E."/>
            <person name="Gellesch M."/>
            <person name="Goldberg J."/>
            <person name="Griggs A."/>
            <person name="Gujja S."/>
            <person name="Heilman E.R."/>
            <person name="Heiman D."/>
            <person name="Howarth C."/>
            <person name="Mehta T."/>
            <person name="Neiman D."/>
            <person name="Pearson M."/>
            <person name="Roberts A."/>
            <person name="Saif S."/>
            <person name="Shea T."/>
            <person name="Shenoy N."/>
            <person name="Sisk P."/>
            <person name="Stolte C."/>
            <person name="Sykes S."/>
            <person name="White J."/>
            <person name="Yandava C."/>
            <person name="Haas B."/>
            <person name="Henn M.R."/>
            <person name="Nusbaum C."/>
            <person name="Birren B."/>
        </authorList>
    </citation>
    <scope>NUCLEOTIDE SEQUENCE [LARGE SCALE GENOMIC DNA]</scope>
</reference>
<dbReference type="Gene3D" id="2.60.40.10">
    <property type="entry name" value="Immunoglobulins"/>
    <property type="match status" value="3"/>
</dbReference>
<dbReference type="GO" id="GO:0005524">
    <property type="term" value="F:ATP binding"/>
    <property type="evidence" value="ECO:0007669"/>
    <property type="project" value="UniProtKB-UniRule"/>
</dbReference>
<comment type="catalytic activity">
    <reaction evidence="16">
        <text>L-tyrosyl-[protein] + ATP = O-phospho-L-tyrosyl-[protein] + ADP + H(+)</text>
        <dbReference type="Rhea" id="RHEA:10596"/>
        <dbReference type="Rhea" id="RHEA-COMP:10136"/>
        <dbReference type="Rhea" id="RHEA-COMP:20101"/>
        <dbReference type="ChEBI" id="CHEBI:15378"/>
        <dbReference type="ChEBI" id="CHEBI:30616"/>
        <dbReference type="ChEBI" id="CHEBI:46858"/>
        <dbReference type="ChEBI" id="CHEBI:61978"/>
        <dbReference type="ChEBI" id="CHEBI:456216"/>
        <dbReference type="EC" id="2.7.10.1"/>
    </reaction>
</comment>
<protein>
    <recommendedName>
        <fullName evidence="2">receptor protein-tyrosine kinase</fullName>
        <ecNumber evidence="2">2.7.10.1</ecNumber>
    </recommendedName>
</protein>
<dbReference type="GO" id="GO:0045138">
    <property type="term" value="P:nematode male tail tip morphogenesis"/>
    <property type="evidence" value="ECO:0007669"/>
    <property type="project" value="UniProtKB-ARBA"/>
</dbReference>
<evidence type="ECO:0000256" key="21">
    <source>
        <dbReference type="SAM" id="Phobius"/>
    </source>
</evidence>
<dbReference type="InterPro" id="IPR013098">
    <property type="entry name" value="Ig_I-set"/>
</dbReference>
<feature type="domain" description="Ig-like" evidence="23">
    <location>
        <begin position="242"/>
        <end position="345"/>
    </location>
</feature>
<dbReference type="GO" id="GO:0004714">
    <property type="term" value="F:transmembrane receptor protein tyrosine kinase activity"/>
    <property type="evidence" value="ECO:0007669"/>
    <property type="project" value="UniProtKB-EC"/>
</dbReference>
<dbReference type="PROSITE" id="PS50011">
    <property type="entry name" value="PROTEIN_KINASE_DOM"/>
    <property type="match status" value="1"/>
</dbReference>
<keyword evidence="12" id="KW-1015">Disulfide bond</keyword>
<feature type="binding site" evidence="19">
    <location>
        <position position="807"/>
    </location>
    <ligand>
        <name>Mg(2+)</name>
        <dbReference type="ChEBI" id="CHEBI:18420"/>
    </ligand>
</feature>
<keyword evidence="11" id="KW-0829">Tyrosine-protein kinase</keyword>
<dbReference type="SUPFAM" id="SSF48726">
    <property type="entry name" value="Immunoglobulin"/>
    <property type="match status" value="3"/>
</dbReference>
<dbReference type="SMART" id="SM00409">
    <property type="entry name" value="IG"/>
    <property type="match status" value="5"/>
</dbReference>
<dbReference type="PIRSF" id="PIRSF000615">
    <property type="entry name" value="TyrPK_CSF1-R"/>
    <property type="match status" value="1"/>
</dbReference>
<dbReference type="FunFam" id="1.10.510.10:FF:000554">
    <property type="entry name" value="Predicted protein"/>
    <property type="match status" value="1"/>
</dbReference>
<dbReference type="Proteomes" id="UP000095285">
    <property type="component" value="Unassembled WGS sequence"/>
</dbReference>
<sequence length="1249" mass="143738">MYLVTRYHPKWHVLDRMVARFWSLQQAERWRWQGTVTLAREQSGVDKEQIAAFTTTEYKGQQYIEKKAGETLELNCSTTEAVKWILPDNTLHIGFNPEERTGRVIENGFDIGFRNLRIEPLKRSDTGEYVCATEHSGFSSSIYVYVSNNENEKSVRTGPFLNSGPLIISKALGGLNVVLPCRTDEFVESGVELFINQIKQTRGIQFDPRFGFIVDRRLLNDRTEILARCKYLDHTLDMVIVPIENDEEMEDSPLIEVSNGWPYVKQELDMSCTFYTKDGFRYMLTWKCPHCEDGTGHVVSNRYIKIGDGIKKLLSVRNLRETDSGDYECIVTNKDDIHDVRRSVHRLQVSPTKGQLKVVDFSKNINFEEGNTIRLFHIARAFPSDEYSSEWRKYSKTILSGGEFMEKIEKGIRSKVNGDLHEDELSIINATVDNSAIYQLLIRVSQDYVYRRNWTLSVRPIDIQPHIAIHNRFGRLLSSDVLIDSKIIVTCLVKDTKPHKLRLLYTTKSGEWEQPDDSEELSGFTFESVVKWITYAKGHMRIRCEDDVTNKMDEKDLVISEVETINASFIAKKPVDLLNEDSSIYEKDRLELICILPLNYDLLLPHPERYITVYSQKFITTLDDISSNESGDYQCIAKSKDGLISRSYTLHIEVNAVVAPHIVEAEEEYEHLAKYGERTELACPIEGEPEPLYKWFKNGIEYSGYGSLTKKIDFPRVIVEDKATYTCVAKNRAGSQQVSIRLMLTNEPTYIRSSKYWWTLGFATVSVFVLLLLALVFLLKQRRKGKRQEEQLRALYNQLMSESNGEYRGGSIDLKQPLHERVEQLPYDRRYEISRDKLFFKQSLGGGHFGQVYLGVLHKSRVSDSLAVSDVLKVAIKAPRDGRNLHHQKALADELKIMIAIGIHPNVLCLIGAVTKQMSSGQLYVIMEYCENDNLKEYLSKNSAGFLNEVELCREPLSSDGYLTPTRNAQHEAQIYLAELKPQWAIEVDEARMADKMITTSDLISFGYQVANGMEYLSSKTCIHRDIAARNILVTKKRAIRIADFGLARKDSTVYHIRSSQNVPLPLKWMALESILYHNFTEQSDVWSYGVLLWEIFSLGKIPYPQVDNDDLVSYLQEGNRMEQPKFAPDDIYNLMRQCWLSDPSDRPMFSECKILMKTHLSRASSPLSRRLDKVLEEDQILMERYSEWRDSEEIEQDLRGQATRNGFIAVPTQEPQANSNIYMSRGREVTSSPVVARHRPAFYWTQEG</sequence>
<dbReference type="InterPro" id="IPR003598">
    <property type="entry name" value="Ig_sub2"/>
</dbReference>
<evidence type="ECO:0000256" key="7">
    <source>
        <dbReference type="ARBA" id="ARBA00022777"/>
    </source>
</evidence>
<evidence type="ECO:0000256" key="19">
    <source>
        <dbReference type="PIRSR" id="PIRSR000615-3"/>
    </source>
</evidence>
<evidence type="ECO:0000256" key="15">
    <source>
        <dbReference type="ARBA" id="ARBA00023319"/>
    </source>
</evidence>
<feature type="domain" description="Protein kinase" evidence="22">
    <location>
        <begin position="838"/>
        <end position="1163"/>
    </location>
</feature>
<evidence type="ECO:0000256" key="12">
    <source>
        <dbReference type="ARBA" id="ARBA00023157"/>
    </source>
</evidence>
<dbReference type="EC" id="2.7.10.1" evidence="2"/>
<evidence type="ECO:0000256" key="16">
    <source>
        <dbReference type="ARBA" id="ARBA00051243"/>
    </source>
</evidence>
<dbReference type="InterPro" id="IPR003599">
    <property type="entry name" value="Ig_sub"/>
</dbReference>
<evidence type="ECO:0000256" key="9">
    <source>
        <dbReference type="ARBA" id="ARBA00022989"/>
    </source>
</evidence>
<dbReference type="InterPro" id="IPR020635">
    <property type="entry name" value="Tyr_kinase_cat_dom"/>
</dbReference>
<evidence type="ECO:0000256" key="10">
    <source>
        <dbReference type="ARBA" id="ARBA00023136"/>
    </source>
</evidence>
<dbReference type="InterPro" id="IPR013151">
    <property type="entry name" value="Immunoglobulin_dom"/>
</dbReference>
<evidence type="ECO:0000256" key="17">
    <source>
        <dbReference type="PIRSR" id="PIRSR000615-1"/>
    </source>
</evidence>
<evidence type="ECO:0000313" key="24">
    <source>
        <dbReference type="Proteomes" id="UP000095285"/>
    </source>
</evidence>
<dbReference type="FunFam" id="3.30.200.20:FF:000586">
    <property type="entry name" value="Receptor protein-tyrosine kinase"/>
    <property type="match status" value="1"/>
</dbReference>
<dbReference type="InterPro" id="IPR050122">
    <property type="entry name" value="RTK"/>
</dbReference>
<evidence type="ECO:0000256" key="18">
    <source>
        <dbReference type="PIRSR" id="PIRSR000615-2"/>
    </source>
</evidence>
<evidence type="ECO:0000256" key="2">
    <source>
        <dbReference type="ARBA" id="ARBA00011902"/>
    </source>
</evidence>
<dbReference type="InterPro" id="IPR017441">
    <property type="entry name" value="Protein_kinase_ATP_BS"/>
</dbReference>
<dbReference type="PANTHER" id="PTHR24416:SF602">
    <property type="entry name" value="PROTEIN VER-1-RELATED"/>
    <property type="match status" value="1"/>
</dbReference>
<dbReference type="SMART" id="SM00219">
    <property type="entry name" value="TyrKc"/>
    <property type="match status" value="1"/>
</dbReference>
<evidence type="ECO:0000256" key="13">
    <source>
        <dbReference type="ARBA" id="ARBA00023170"/>
    </source>
</evidence>
<dbReference type="GO" id="GO:0043235">
    <property type="term" value="C:receptor complex"/>
    <property type="evidence" value="ECO:0007669"/>
    <property type="project" value="TreeGrafter"/>
</dbReference>
<dbReference type="PROSITE" id="PS00109">
    <property type="entry name" value="PROTEIN_KINASE_TYR"/>
    <property type="match status" value="1"/>
</dbReference>
<evidence type="ECO:0000256" key="1">
    <source>
        <dbReference type="ARBA" id="ARBA00004162"/>
    </source>
</evidence>
<keyword evidence="15" id="KW-0393">Immunoglobulin domain</keyword>
<dbReference type="Gene3D" id="3.30.200.20">
    <property type="entry name" value="Phosphorylase Kinase, domain 1"/>
    <property type="match status" value="1"/>
</dbReference>
<feature type="binding site" evidence="19">
    <location>
        <position position="1031"/>
    </location>
    <ligand>
        <name>Mg(2+)</name>
        <dbReference type="ChEBI" id="CHEBI:18420"/>
    </ligand>
</feature>
<reference evidence="25" key="2">
    <citation type="submission" date="2016-11" db="UniProtKB">
        <authorList>
            <consortium name="WormBaseParasite"/>
        </authorList>
    </citation>
    <scope>IDENTIFICATION</scope>
</reference>
<feature type="transmembrane region" description="Helical" evidence="21">
    <location>
        <begin position="756"/>
        <end position="779"/>
    </location>
</feature>
<feature type="domain" description="Ig-like" evidence="23">
    <location>
        <begin position="69"/>
        <end position="147"/>
    </location>
</feature>
<evidence type="ECO:0000313" key="25">
    <source>
        <dbReference type="WBParaSite" id="EN70_1132"/>
    </source>
</evidence>
<feature type="binding site" evidence="18">
    <location>
        <position position="1030"/>
    </location>
    <ligand>
        <name>ATP</name>
        <dbReference type="ChEBI" id="CHEBI:30616"/>
    </ligand>
</feature>
<keyword evidence="4" id="KW-0808">Transferase</keyword>
<keyword evidence="13" id="KW-0675">Receptor</keyword>
<evidence type="ECO:0000256" key="3">
    <source>
        <dbReference type="ARBA" id="ARBA00022475"/>
    </source>
</evidence>
<evidence type="ECO:0000256" key="6">
    <source>
        <dbReference type="ARBA" id="ARBA00022741"/>
    </source>
</evidence>
<evidence type="ECO:0000259" key="22">
    <source>
        <dbReference type="PROSITE" id="PS50011"/>
    </source>
</evidence>
<keyword evidence="5 21" id="KW-0812">Transmembrane</keyword>
<evidence type="ECO:0000256" key="5">
    <source>
        <dbReference type="ARBA" id="ARBA00022692"/>
    </source>
</evidence>
<dbReference type="Gene3D" id="1.10.510.10">
    <property type="entry name" value="Transferase(Phosphotransferase) domain 1"/>
    <property type="match status" value="1"/>
</dbReference>
<evidence type="ECO:0000256" key="4">
    <source>
        <dbReference type="ARBA" id="ARBA00022679"/>
    </source>
</evidence>
<feature type="binding site" evidence="18 20">
    <location>
        <position position="877"/>
    </location>
    <ligand>
        <name>ATP</name>
        <dbReference type="ChEBI" id="CHEBI:30616"/>
    </ligand>
</feature>
<keyword evidence="6 18" id="KW-0547">Nucleotide-binding</keyword>
<evidence type="ECO:0000256" key="11">
    <source>
        <dbReference type="ARBA" id="ARBA00023137"/>
    </source>
</evidence>
<dbReference type="PROSITE" id="PS50835">
    <property type="entry name" value="IG_LIKE"/>
    <property type="match status" value="3"/>
</dbReference>
<dbReference type="Pfam" id="PF07714">
    <property type="entry name" value="PK_Tyr_Ser-Thr"/>
    <property type="match status" value="1"/>
</dbReference>
<keyword evidence="19" id="KW-0479">Metal-binding</keyword>
<feature type="binding site" evidence="19">
    <location>
        <position position="1044"/>
    </location>
    <ligand>
        <name>Mg(2+)</name>
        <dbReference type="ChEBI" id="CHEBI:18420"/>
    </ligand>
</feature>
<dbReference type="InterPro" id="IPR001245">
    <property type="entry name" value="Ser-Thr/Tyr_kinase_cat_dom"/>
</dbReference>
<dbReference type="eggNOG" id="KOG0200">
    <property type="taxonomic scope" value="Eukaryota"/>
</dbReference>
<keyword evidence="24" id="KW-1185">Reference proteome</keyword>
<dbReference type="STRING" id="7209.A0A1I7V9K8"/>
<dbReference type="Pfam" id="PF00047">
    <property type="entry name" value="ig"/>
    <property type="match status" value="1"/>
</dbReference>
<evidence type="ECO:0000256" key="20">
    <source>
        <dbReference type="PROSITE-ProRule" id="PRU10141"/>
    </source>
</evidence>
<dbReference type="GO" id="GO:0007169">
    <property type="term" value="P:cell surface receptor protein tyrosine kinase signaling pathway"/>
    <property type="evidence" value="ECO:0007669"/>
    <property type="project" value="TreeGrafter"/>
</dbReference>
<evidence type="ECO:0000259" key="23">
    <source>
        <dbReference type="PROSITE" id="PS50835"/>
    </source>
</evidence>
<evidence type="ECO:0000256" key="14">
    <source>
        <dbReference type="ARBA" id="ARBA00023180"/>
    </source>
</evidence>
<feature type="binding site" evidence="18">
    <location>
        <begin position="845"/>
        <end position="852"/>
    </location>
    <ligand>
        <name>ATP</name>
        <dbReference type="ChEBI" id="CHEBI:30616"/>
    </ligand>
</feature>
<dbReference type="InterPro" id="IPR007110">
    <property type="entry name" value="Ig-like_dom"/>
</dbReference>
<dbReference type="CDD" id="cd00192">
    <property type="entry name" value="PTKc"/>
    <property type="match status" value="1"/>
</dbReference>
<dbReference type="InterPro" id="IPR008266">
    <property type="entry name" value="Tyr_kinase_AS"/>
</dbReference>
<dbReference type="PROSITE" id="PS00107">
    <property type="entry name" value="PROTEIN_KINASE_ATP"/>
    <property type="match status" value="1"/>
</dbReference>
<keyword evidence="10 21" id="KW-0472">Membrane</keyword>
<keyword evidence="3" id="KW-1003">Cell membrane</keyword>